<evidence type="ECO:0000313" key="2">
    <source>
        <dbReference type="EMBL" id="MFD2113963.1"/>
    </source>
</evidence>
<accession>A0ABW4YE39</accession>
<name>A0ABW4YE39_9GAMM</name>
<evidence type="ECO:0000256" key="1">
    <source>
        <dbReference type="SAM" id="MobiDB-lite"/>
    </source>
</evidence>
<reference evidence="3" key="1">
    <citation type="journal article" date="2019" name="Int. J. Syst. Evol. Microbiol.">
        <title>The Global Catalogue of Microorganisms (GCM) 10K type strain sequencing project: providing services to taxonomists for standard genome sequencing and annotation.</title>
        <authorList>
            <consortium name="The Broad Institute Genomics Platform"/>
            <consortium name="The Broad Institute Genome Sequencing Center for Infectious Disease"/>
            <person name="Wu L."/>
            <person name="Ma J."/>
        </authorList>
    </citation>
    <scope>NUCLEOTIDE SEQUENCE [LARGE SCALE GENOMIC DNA]</scope>
    <source>
        <strain evidence="3">KACC 12597</strain>
    </source>
</reference>
<evidence type="ECO:0000313" key="3">
    <source>
        <dbReference type="Proteomes" id="UP001597337"/>
    </source>
</evidence>
<feature type="region of interest" description="Disordered" evidence="1">
    <location>
        <begin position="48"/>
        <end position="165"/>
    </location>
</feature>
<dbReference type="RefSeq" id="WP_386028795.1">
    <property type="nucleotide sequence ID" value="NZ_JBHUHX010000061.1"/>
</dbReference>
<protein>
    <recommendedName>
        <fullName evidence="4">SPOR domain-containing protein</fullName>
    </recommendedName>
</protein>
<dbReference type="Proteomes" id="UP001597337">
    <property type="component" value="Unassembled WGS sequence"/>
</dbReference>
<dbReference type="EMBL" id="JBHUHX010000061">
    <property type="protein sequence ID" value="MFD2113963.1"/>
    <property type="molecule type" value="Genomic_DNA"/>
</dbReference>
<gene>
    <name evidence="2" type="ORF">ACFSJC_19110</name>
</gene>
<feature type="compositionally biased region" description="Basic and acidic residues" evidence="1">
    <location>
        <begin position="48"/>
        <end position="76"/>
    </location>
</feature>
<proteinExistence type="predicted"/>
<sequence length="292" mass="32302">MLMICVPMGSAAELPEILLPELSIDRDSSWSQKFPSTRIPLPKLTLDKSLEPRFDDFEPKEASDRGAILDRPDRELGGASDLTNSVVSENAPPPAFDSIEGEPSGSAVDEPLADRERASLPSSSEDSAGQVGLSASTVDVGEQSISNEEHDRSLVPRSSIEGHDLMGDDLIPERSQSMLTNDDLSEVTYRWQVQLLAGRSLAMVEEDRRIFIGRYSDMLAGLTLRVSRSNYGDSRDEFFRLRVLDWSEEAKARDWCAKLRVRGHDCFVARVTAEDSSDIDQSPSIDPSTMPR</sequence>
<comment type="caution">
    <text evidence="2">The sequence shown here is derived from an EMBL/GenBank/DDBJ whole genome shotgun (WGS) entry which is preliminary data.</text>
</comment>
<organism evidence="2 3">
    <name type="scientific">Thiorhodococcus fuscus</name>
    <dbReference type="NCBI Taxonomy" id="527200"/>
    <lineage>
        <taxon>Bacteria</taxon>
        <taxon>Pseudomonadati</taxon>
        <taxon>Pseudomonadota</taxon>
        <taxon>Gammaproteobacteria</taxon>
        <taxon>Chromatiales</taxon>
        <taxon>Chromatiaceae</taxon>
        <taxon>Thiorhodococcus</taxon>
    </lineage>
</organism>
<keyword evidence="3" id="KW-1185">Reference proteome</keyword>
<feature type="compositionally biased region" description="Polar residues" evidence="1">
    <location>
        <begin position="120"/>
        <end position="137"/>
    </location>
</feature>
<feature type="compositionally biased region" description="Basic and acidic residues" evidence="1">
    <location>
        <begin position="147"/>
        <end position="165"/>
    </location>
</feature>
<evidence type="ECO:0008006" key="4">
    <source>
        <dbReference type="Google" id="ProtNLM"/>
    </source>
</evidence>